<comment type="caution">
    <text evidence="3">The sequence shown here is derived from an EMBL/GenBank/DDBJ whole genome shotgun (WGS) entry which is preliminary data.</text>
</comment>
<dbReference type="PANTHER" id="PTHR11695:SF294">
    <property type="entry name" value="RETICULON-4-INTERACTING PROTEIN 1, MITOCHONDRIAL"/>
    <property type="match status" value="1"/>
</dbReference>
<dbReference type="Gene3D" id="3.40.50.720">
    <property type="entry name" value="NAD(P)-binding Rossmann-like Domain"/>
    <property type="match status" value="1"/>
</dbReference>
<keyword evidence="1" id="KW-0560">Oxidoreductase</keyword>
<accession>A0A504JKP2</accession>
<organism evidence="3 4">
    <name type="scientific">Aquimarina algicola</name>
    <dbReference type="NCBI Taxonomy" id="2589995"/>
    <lineage>
        <taxon>Bacteria</taxon>
        <taxon>Pseudomonadati</taxon>
        <taxon>Bacteroidota</taxon>
        <taxon>Flavobacteriia</taxon>
        <taxon>Flavobacteriales</taxon>
        <taxon>Flavobacteriaceae</taxon>
        <taxon>Aquimarina</taxon>
    </lineage>
</organism>
<dbReference type="CDD" id="cd05289">
    <property type="entry name" value="MDR_like_2"/>
    <property type="match status" value="1"/>
</dbReference>
<dbReference type="InterPro" id="IPR020843">
    <property type="entry name" value="ER"/>
</dbReference>
<dbReference type="OrthoDB" id="9787435at2"/>
<protein>
    <submittedName>
        <fullName evidence="3">NADP-dependent oxidoreductase</fullName>
    </submittedName>
</protein>
<dbReference type="Proteomes" id="UP000315540">
    <property type="component" value="Unassembled WGS sequence"/>
</dbReference>
<dbReference type="Pfam" id="PF08240">
    <property type="entry name" value="ADH_N"/>
    <property type="match status" value="1"/>
</dbReference>
<reference evidence="3 4" key="1">
    <citation type="submission" date="2019-06" db="EMBL/GenBank/DDBJ databases">
        <authorList>
            <person name="Meng X."/>
        </authorList>
    </citation>
    <scope>NUCLEOTIDE SEQUENCE [LARGE SCALE GENOMIC DNA]</scope>
    <source>
        <strain evidence="3 4">M625</strain>
    </source>
</reference>
<proteinExistence type="predicted"/>
<dbReference type="SMART" id="SM00829">
    <property type="entry name" value="PKS_ER"/>
    <property type="match status" value="1"/>
</dbReference>
<dbReference type="InterPro" id="IPR050700">
    <property type="entry name" value="YIM1/Zinc_Alcohol_DH_Fams"/>
</dbReference>
<dbReference type="GO" id="GO:0016491">
    <property type="term" value="F:oxidoreductase activity"/>
    <property type="evidence" value="ECO:0007669"/>
    <property type="project" value="UniProtKB-KW"/>
</dbReference>
<sequence length="313" mass="33987">MKAIVLEKTGGVENLITKNIESPVIKENEVLIEVKAISINPVDYKVRTNENALKNIYGEQQPTILGWDISGIITHVGDKVNNFEKGDRVFGMINFPGAGNGYSEFVAAPADHLAKIPENISFEAAAATTLAALTALQVLESRIKKDDRVLIHAGSGGVGHFAVQIAKSLGAYVITTSSAKNKDFIMSLGADEHIDYKTQAFQDVVSNIDFVFDMFNGETLLKSVNVVRNGGTIISIPSSGFSEEVIDLAKKRNVDISFLMVQSNGNDMNTLKKLLENGVLQPHISKTFSFDDIDKAHQHLESGRTVGKVVVTL</sequence>
<dbReference type="RefSeq" id="WP_140588929.1">
    <property type="nucleotide sequence ID" value="NZ_VFWZ01000001.1"/>
</dbReference>
<dbReference type="SUPFAM" id="SSF51735">
    <property type="entry name" value="NAD(P)-binding Rossmann-fold domains"/>
    <property type="match status" value="1"/>
</dbReference>
<dbReference type="InterPro" id="IPR036291">
    <property type="entry name" value="NAD(P)-bd_dom_sf"/>
</dbReference>
<name>A0A504JKP2_9FLAO</name>
<evidence type="ECO:0000313" key="3">
    <source>
        <dbReference type="EMBL" id="TPN88915.1"/>
    </source>
</evidence>
<dbReference type="Gene3D" id="3.90.180.10">
    <property type="entry name" value="Medium-chain alcohol dehydrogenases, catalytic domain"/>
    <property type="match status" value="1"/>
</dbReference>
<dbReference type="GO" id="GO:0008270">
    <property type="term" value="F:zinc ion binding"/>
    <property type="evidence" value="ECO:0007669"/>
    <property type="project" value="InterPro"/>
</dbReference>
<dbReference type="EMBL" id="VFWZ01000001">
    <property type="protein sequence ID" value="TPN88915.1"/>
    <property type="molecule type" value="Genomic_DNA"/>
</dbReference>
<evidence type="ECO:0000259" key="2">
    <source>
        <dbReference type="SMART" id="SM00829"/>
    </source>
</evidence>
<dbReference type="Pfam" id="PF13602">
    <property type="entry name" value="ADH_zinc_N_2"/>
    <property type="match status" value="1"/>
</dbReference>
<dbReference type="InterPro" id="IPR002364">
    <property type="entry name" value="Quin_OxRdtase/zeta-crystal_CS"/>
</dbReference>
<dbReference type="SUPFAM" id="SSF50129">
    <property type="entry name" value="GroES-like"/>
    <property type="match status" value="1"/>
</dbReference>
<evidence type="ECO:0000256" key="1">
    <source>
        <dbReference type="ARBA" id="ARBA00023002"/>
    </source>
</evidence>
<dbReference type="PROSITE" id="PS01162">
    <property type="entry name" value="QOR_ZETA_CRYSTAL"/>
    <property type="match status" value="1"/>
</dbReference>
<dbReference type="InterPro" id="IPR013154">
    <property type="entry name" value="ADH-like_N"/>
</dbReference>
<keyword evidence="4" id="KW-1185">Reference proteome</keyword>
<dbReference type="InterPro" id="IPR011032">
    <property type="entry name" value="GroES-like_sf"/>
</dbReference>
<evidence type="ECO:0000313" key="4">
    <source>
        <dbReference type="Proteomes" id="UP000315540"/>
    </source>
</evidence>
<gene>
    <name evidence="3" type="ORF">FHK87_01485</name>
</gene>
<dbReference type="PANTHER" id="PTHR11695">
    <property type="entry name" value="ALCOHOL DEHYDROGENASE RELATED"/>
    <property type="match status" value="1"/>
</dbReference>
<feature type="domain" description="Enoyl reductase (ER)" evidence="2">
    <location>
        <begin position="10"/>
        <end position="311"/>
    </location>
</feature>
<dbReference type="AlphaFoldDB" id="A0A504JKP2"/>